<evidence type="ECO:0000313" key="2">
    <source>
        <dbReference type="Proteomes" id="UP000075230"/>
    </source>
</evidence>
<reference evidence="2" key="2">
    <citation type="submission" date="2016-02" db="EMBL/GenBank/DDBJ databases">
        <title>Genome sequencing of Aspergillus luchuensis NBRC 4314.</title>
        <authorList>
            <person name="Yamada O."/>
        </authorList>
    </citation>
    <scope>NUCLEOTIDE SEQUENCE [LARGE SCALE GENOMIC DNA]</scope>
    <source>
        <strain evidence="2">RIB 2604</strain>
    </source>
</reference>
<organism evidence="1 2">
    <name type="scientific">Aspergillus kawachii</name>
    <name type="common">White koji mold</name>
    <name type="synonym">Aspergillus awamori var. kawachi</name>
    <dbReference type="NCBI Taxonomy" id="1069201"/>
    <lineage>
        <taxon>Eukaryota</taxon>
        <taxon>Fungi</taxon>
        <taxon>Dikarya</taxon>
        <taxon>Ascomycota</taxon>
        <taxon>Pezizomycotina</taxon>
        <taxon>Eurotiomycetes</taxon>
        <taxon>Eurotiomycetidae</taxon>
        <taxon>Eurotiales</taxon>
        <taxon>Aspergillaceae</taxon>
        <taxon>Aspergillus</taxon>
        <taxon>Aspergillus subgen. Circumdati</taxon>
    </lineage>
</organism>
<dbReference type="EMBL" id="BCWF01000001">
    <property type="protein sequence ID" value="GAT18726.1"/>
    <property type="molecule type" value="Genomic_DNA"/>
</dbReference>
<protein>
    <submittedName>
        <fullName evidence="1">Carboxylesterase</fullName>
    </submittedName>
</protein>
<accession>A0A146EXF5</accession>
<name>A0A146EXF5_ASPKA</name>
<evidence type="ECO:0000313" key="1">
    <source>
        <dbReference type="EMBL" id="GAT18726.1"/>
    </source>
</evidence>
<sequence length="70" mass="7930">MELSIKARHPGDPSITACFQDAVTDRRMQSVDFTLLDVSRSFELDVVEKTNGKTNKKIVIMRDMMTVKAL</sequence>
<reference evidence="1 2" key="1">
    <citation type="journal article" date="2016" name="DNA Res.">
        <title>Genome sequence of Aspergillus luchuensis NBRC 4314.</title>
        <authorList>
            <person name="Yamada O."/>
            <person name="Machida M."/>
            <person name="Hosoyama A."/>
            <person name="Goto M."/>
            <person name="Takahashi T."/>
            <person name="Futagami T."/>
            <person name="Yamagata Y."/>
            <person name="Takeuchi M."/>
            <person name="Kobayashi T."/>
            <person name="Koike H."/>
            <person name="Abe K."/>
            <person name="Asai K."/>
            <person name="Arita M."/>
            <person name="Fujita N."/>
            <person name="Fukuda K."/>
            <person name="Higa K."/>
            <person name="Horikawa H."/>
            <person name="Ishikawa T."/>
            <person name="Jinno K."/>
            <person name="Kato Y."/>
            <person name="Kirimura K."/>
            <person name="Mizutani O."/>
            <person name="Nakasone K."/>
            <person name="Sano M."/>
            <person name="Shiraishi Y."/>
            <person name="Tsukahara M."/>
            <person name="Gomi K."/>
        </authorList>
    </citation>
    <scope>NUCLEOTIDE SEQUENCE [LARGE SCALE GENOMIC DNA]</scope>
    <source>
        <strain evidence="1 2">RIB 2604</strain>
    </source>
</reference>
<dbReference type="AlphaFoldDB" id="A0A146EXF5"/>
<gene>
    <name evidence="1" type="ORF">RIB2604_00102210</name>
</gene>
<dbReference type="Proteomes" id="UP000075230">
    <property type="component" value="Unassembled WGS sequence"/>
</dbReference>
<proteinExistence type="predicted"/>
<comment type="caution">
    <text evidence="1">The sequence shown here is derived from an EMBL/GenBank/DDBJ whole genome shotgun (WGS) entry which is preliminary data.</text>
</comment>